<evidence type="ECO:0000256" key="1">
    <source>
        <dbReference type="ARBA" id="ARBA00006576"/>
    </source>
</evidence>
<dbReference type="GO" id="GO:0008270">
    <property type="term" value="F:zinc ion binding"/>
    <property type="evidence" value="ECO:0007669"/>
    <property type="project" value="InterPro"/>
</dbReference>
<reference evidence="6 7" key="1">
    <citation type="journal article" date="2017" name="Int. J. Syst. Evol. Microbiol.">
        <title>Arachidicoccus ginsenosidivorans sp. nov., with ginsenoside-converting activity isolated from ginseng cultivating soil.</title>
        <authorList>
            <person name="Siddiqi M.Z."/>
            <person name="Aslam Z."/>
            <person name="Im W.T."/>
        </authorList>
    </citation>
    <scope>NUCLEOTIDE SEQUENCE [LARGE SCALE GENOMIC DNA]</scope>
    <source>
        <strain evidence="6 7">Gsoil 809</strain>
    </source>
</reference>
<proteinExistence type="inferred from homology"/>
<evidence type="ECO:0000256" key="4">
    <source>
        <dbReference type="ARBA" id="ARBA00022833"/>
    </source>
</evidence>
<comment type="similarity">
    <text evidence="1">Belongs to the cytidine and deoxycytidylate deaminase family.</text>
</comment>
<dbReference type="EC" id="3.5.4.5" evidence="6"/>
<dbReference type="CDD" id="cd01283">
    <property type="entry name" value="cytidine_deaminase"/>
    <property type="match status" value="1"/>
</dbReference>
<dbReference type="Pfam" id="PF00383">
    <property type="entry name" value="dCMP_cyt_deam_1"/>
    <property type="match status" value="1"/>
</dbReference>
<dbReference type="Gene3D" id="3.40.140.10">
    <property type="entry name" value="Cytidine Deaminase, domain 2"/>
    <property type="match status" value="1"/>
</dbReference>
<evidence type="ECO:0000259" key="5">
    <source>
        <dbReference type="PROSITE" id="PS51747"/>
    </source>
</evidence>
<dbReference type="GO" id="GO:0004126">
    <property type="term" value="F:cytidine deaminase activity"/>
    <property type="evidence" value="ECO:0007669"/>
    <property type="project" value="UniProtKB-EC"/>
</dbReference>
<dbReference type="PANTHER" id="PTHR11644">
    <property type="entry name" value="CYTIDINE DEAMINASE"/>
    <property type="match status" value="1"/>
</dbReference>
<dbReference type="InterPro" id="IPR050202">
    <property type="entry name" value="Cyt/Deoxycyt_deaminase"/>
</dbReference>
<keyword evidence="2" id="KW-0479">Metal-binding</keyword>
<name>A0A5B8VMG6_9BACT</name>
<dbReference type="GO" id="GO:0055086">
    <property type="term" value="P:nucleobase-containing small molecule metabolic process"/>
    <property type="evidence" value="ECO:0007669"/>
    <property type="project" value="UniProtKB-ARBA"/>
</dbReference>
<dbReference type="SUPFAM" id="SSF53927">
    <property type="entry name" value="Cytidine deaminase-like"/>
    <property type="match status" value="1"/>
</dbReference>
<evidence type="ECO:0000313" key="6">
    <source>
        <dbReference type="EMBL" id="QEC72670.1"/>
    </source>
</evidence>
<organism evidence="6 7">
    <name type="scientific">Arachidicoccus ginsenosidivorans</name>
    <dbReference type="NCBI Taxonomy" id="496057"/>
    <lineage>
        <taxon>Bacteria</taxon>
        <taxon>Pseudomonadati</taxon>
        <taxon>Bacteroidota</taxon>
        <taxon>Chitinophagia</taxon>
        <taxon>Chitinophagales</taxon>
        <taxon>Chitinophagaceae</taxon>
        <taxon>Arachidicoccus</taxon>
    </lineage>
</organism>
<dbReference type="GO" id="GO:0005829">
    <property type="term" value="C:cytosol"/>
    <property type="evidence" value="ECO:0007669"/>
    <property type="project" value="TreeGrafter"/>
</dbReference>
<dbReference type="NCBIfam" id="NF004064">
    <property type="entry name" value="PRK05578.1"/>
    <property type="match status" value="1"/>
</dbReference>
<sequence length="174" mass="19174">MAKCGLISLKIKFMEKQYQFSYDQFDSIADLIPEESALMERARARAHHAYVPYSNFGVSAVGLLENGTIVESTNQENASYPVGICAERVLLSTISSVHPGVAVKKIAISYYNPNGTDMVPIAPCGMCRQALQEQQLRFGKPILLLMSGQQGAVIRVKDSGLLLPFQFSSEDLQR</sequence>
<dbReference type="PROSITE" id="PS00903">
    <property type="entry name" value="CYT_DCMP_DEAMINASES_1"/>
    <property type="match status" value="1"/>
</dbReference>
<dbReference type="InterPro" id="IPR002125">
    <property type="entry name" value="CMP_dCMP_dom"/>
</dbReference>
<dbReference type="GO" id="GO:0072527">
    <property type="term" value="P:pyrimidine-containing compound metabolic process"/>
    <property type="evidence" value="ECO:0007669"/>
    <property type="project" value="UniProtKB-ARBA"/>
</dbReference>
<evidence type="ECO:0000313" key="7">
    <source>
        <dbReference type="Proteomes" id="UP000321291"/>
    </source>
</evidence>
<accession>A0A5B8VMG6</accession>
<dbReference type="EMBL" id="CP042434">
    <property type="protein sequence ID" value="QEC72670.1"/>
    <property type="molecule type" value="Genomic_DNA"/>
</dbReference>
<keyword evidence="4" id="KW-0862">Zinc</keyword>
<dbReference type="Proteomes" id="UP000321291">
    <property type="component" value="Chromosome"/>
</dbReference>
<keyword evidence="3 6" id="KW-0378">Hydrolase</keyword>
<dbReference type="AlphaFoldDB" id="A0A5B8VMG6"/>
<protein>
    <submittedName>
        <fullName evidence="6">Cytidine deaminase</fullName>
        <ecNumber evidence="6">3.5.4.5</ecNumber>
    </submittedName>
</protein>
<dbReference type="PROSITE" id="PS51747">
    <property type="entry name" value="CYT_DCMP_DEAMINASES_2"/>
    <property type="match status" value="1"/>
</dbReference>
<dbReference type="InterPro" id="IPR016192">
    <property type="entry name" value="APOBEC/CMP_deaminase_Zn-bd"/>
</dbReference>
<keyword evidence="7" id="KW-1185">Reference proteome</keyword>
<dbReference type="PANTHER" id="PTHR11644:SF2">
    <property type="entry name" value="CYTIDINE DEAMINASE"/>
    <property type="match status" value="1"/>
</dbReference>
<feature type="domain" description="CMP/dCMP-type deaminase" evidence="5">
    <location>
        <begin position="33"/>
        <end position="170"/>
    </location>
</feature>
<dbReference type="KEGG" id="agi:FSB73_14255"/>
<gene>
    <name evidence="6" type="ORF">FSB73_14255</name>
</gene>
<dbReference type="InterPro" id="IPR016193">
    <property type="entry name" value="Cytidine_deaminase-like"/>
</dbReference>
<dbReference type="GO" id="GO:0042802">
    <property type="term" value="F:identical protein binding"/>
    <property type="evidence" value="ECO:0007669"/>
    <property type="project" value="UniProtKB-ARBA"/>
</dbReference>
<evidence type="ECO:0000256" key="3">
    <source>
        <dbReference type="ARBA" id="ARBA00022801"/>
    </source>
</evidence>
<evidence type="ECO:0000256" key="2">
    <source>
        <dbReference type="ARBA" id="ARBA00022723"/>
    </source>
</evidence>